<dbReference type="Proteomes" id="UP000593932">
    <property type="component" value="Chromosome"/>
</dbReference>
<feature type="transmembrane region" description="Helical" evidence="1">
    <location>
        <begin position="5"/>
        <end position="26"/>
    </location>
</feature>
<accession>A0A7S6UKJ2</accession>
<keyword evidence="1" id="KW-0812">Transmembrane</keyword>
<keyword evidence="1" id="KW-0472">Membrane</keyword>
<gene>
    <name evidence="2" type="ORF">INQ42_12430</name>
</gene>
<proteinExistence type="predicted"/>
<protein>
    <submittedName>
        <fullName evidence="2">Uncharacterized protein</fullName>
    </submittedName>
</protein>
<evidence type="ECO:0000313" key="3">
    <source>
        <dbReference type="Proteomes" id="UP000593932"/>
    </source>
</evidence>
<keyword evidence="3" id="KW-1185">Reference proteome</keyword>
<name>A0A7S6UKJ2_9GAMM</name>
<sequence length="96" mass="10915">MAQRLIDLTIAILASIVSFLLSWPYFRNFEYWAESHAMWLVYFVVGFLLAVYVFYVLLRITRTLFEHDALDRADTAAAAAVNEPGADAKRDTGARP</sequence>
<reference evidence="2 3" key="1">
    <citation type="submission" date="2020-10" db="EMBL/GenBank/DDBJ databases">
        <title>complete genome sequencing of Lysobacter sp. H23M41.</title>
        <authorList>
            <person name="Bae J.-W."/>
            <person name="Lee S.-Y."/>
        </authorList>
    </citation>
    <scope>NUCLEOTIDE SEQUENCE [LARGE SCALE GENOMIC DNA]</scope>
    <source>
        <strain evidence="2 3">H23M41</strain>
    </source>
</reference>
<evidence type="ECO:0000256" key="1">
    <source>
        <dbReference type="SAM" id="Phobius"/>
    </source>
</evidence>
<dbReference type="RefSeq" id="WP_194034539.1">
    <property type="nucleotide sequence ID" value="NZ_CP063657.1"/>
</dbReference>
<feature type="transmembrane region" description="Helical" evidence="1">
    <location>
        <begin position="38"/>
        <end position="58"/>
    </location>
</feature>
<keyword evidence="1" id="KW-1133">Transmembrane helix</keyword>
<organism evidence="2 3">
    <name type="scientific">Novilysobacter avium</name>
    <dbReference type="NCBI Taxonomy" id="2781023"/>
    <lineage>
        <taxon>Bacteria</taxon>
        <taxon>Pseudomonadati</taxon>
        <taxon>Pseudomonadota</taxon>
        <taxon>Gammaproteobacteria</taxon>
        <taxon>Lysobacterales</taxon>
        <taxon>Lysobacteraceae</taxon>
        <taxon>Novilysobacter</taxon>
    </lineage>
</organism>
<evidence type="ECO:0000313" key="2">
    <source>
        <dbReference type="EMBL" id="QOW21988.1"/>
    </source>
</evidence>
<dbReference type="EMBL" id="CP063657">
    <property type="protein sequence ID" value="QOW21988.1"/>
    <property type="molecule type" value="Genomic_DNA"/>
</dbReference>